<name>A0A7D9E9C4_PARCT</name>
<comment type="caution">
    <text evidence="1">The sequence shown here is derived from an EMBL/GenBank/DDBJ whole genome shotgun (WGS) entry which is preliminary data.</text>
</comment>
<gene>
    <name evidence="1" type="ORF">PACLA_8A066205</name>
</gene>
<sequence>MWWDREFSRRLLQVGVIQRLNERYVDDINIAAEATTPVLKYKNGQNYVDQSMIREEERVKDDERTMKIIKKKLPILDMKVWIEDQEKEVEGVTRTTSVIMYEFYAKEVASKALVNARSALP</sequence>
<proteinExistence type="predicted"/>
<dbReference type="EMBL" id="CACRXK020004476">
    <property type="protein sequence ID" value="CAB4002886.1"/>
    <property type="molecule type" value="Genomic_DNA"/>
</dbReference>
<dbReference type="Proteomes" id="UP001152795">
    <property type="component" value="Unassembled WGS sequence"/>
</dbReference>
<evidence type="ECO:0000313" key="1">
    <source>
        <dbReference type="EMBL" id="CAB4002886.1"/>
    </source>
</evidence>
<evidence type="ECO:0000313" key="2">
    <source>
        <dbReference type="Proteomes" id="UP001152795"/>
    </source>
</evidence>
<accession>A0A7D9E9C4</accession>
<reference evidence="1" key="1">
    <citation type="submission" date="2020-04" db="EMBL/GenBank/DDBJ databases">
        <authorList>
            <person name="Alioto T."/>
            <person name="Alioto T."/>
            <person name="Gomez Garrido J."/>
        </authorList>
    </citation>
    <scope>NUCLEOTIDE SEQUENCE</scope>
    <source>
        <strain evidence="1">A484AB</strain>
    </source>
</reference>
<dbReference type="AlphaFoldDB" id="A0A7D9E9C4"/>
<organism evidence="1 2">
    <name type="scientific">Paramuricea clavata</name>
    <name type="common">Red gorgonian</name>
    <name type="synonym">Violescent sea-whip</name>
    <dbReference type="NCBI Taxonomy" id="317549"/>
    <lineage>
        <taxon>Eukaryota</taxon>
        <taxon>Metazoa</taxon>
        <taxon>Cnidaria</taxon>
        <taxon>Anthozoa</taxon>
        <taxon>Octocorallia</taxon>
        <taxon>Malacalcyonacea</taxon>
        <taxon>Plexauridae</taxon>
        <taxon>Paramuricea</taxon>
    </lineage>
</organism>
<keyword evidence="2" id="KW-1185">Reference proteome</keyword>
<protein>
    <submittedName>
        <fullName evidence="1">Uncharacterized protein</fullName>
    </submittedName>
</protein>